<accession>A0A2S2P0Y7</accession>
<keyword evidence="1" id="KW-1133">Transmembrane helix</keyword>
<protein>
    <submittedName>
        <fullName evidence="2">Uncharacterized protein</fullName>
    </submittedName>
</protein>
<gene>
    <name evidence="2" type="ORF">g.10670</name>
</gene>
<evidence type="ECO:0000313" key="2">
    <source>
        <dbReference type="EMBL" id="MBY23107.1"/>
    </source>
</evidence>
<feature type="transmembrane region" description="Helical" evidence="1">
    <location>
        <begin position="66"/>
        <end position="88"/>
    </location>
</feature>
<reference evidence="2" key="1">
    <citation type="submission" date="2018-04" db="EMBL/GenBank/DDBJ databases">
        <title>Transcriptome of Schizaphis graminum biotype I.</title>
        <authorList>
            <person name="Scully E.D."/>
            <person name="Geib S.M."/>
            <person name="Palmer N.A."/>
            <person name="Koch K."/>
            <person name="Bradshaw J."/>
            <person name="Heng-Moss T."/>
            <person name="Sarath G."/>
        </authorList>
    </citation>
    <scope>NUCLEOTIDE SEQUENCE</scope>
</reference>
<organism evidence="2">
    <name type="scientific">Schizaphis graminum</name>
    <name type="common">Green bug aphid</name>
    <dbReference type="NCBI Taxonomy" id="13262"/>
    <lineage>
        <taxon>Eukaryota</taxon>
        <taxon>Metazoa</taxon>
        <taxon>Ecdysozoa</taxon>
        <taxon>Arthropoda</taxon>
        <taxon>Hexapoda</taxon>
        <taxon>Insecta</taxon>
        <taxon>Pterygota</taxon>
        <taxon>Neoptera</taxon>
        <taxon>Paraneoptera</taxon>
        <taxon>Hemiptera</taxon>
        <taxon>Sternorrhyncha</taxon>
        <taxon>Aphidomorpha</taxon>
        <taxon>Aphidoidea</taxon>
        <taxon>Aphididae</taxon>
        <taxon>Aphidini</taxon>
        <taxon>Schizaphis</taxon>
    </lineage>
</organism>
<sequence>MGSTSVRTIDKQPYCVHILYIILCEWCSQPLPLLRIIYHVGYISLLGVLNTRPKIIWGVLKLYKNYFIRVVYWVITIIINHSNIRLIITNKQHCLYTCNILPCSAVAYLLIILSVFNN</sequence>
<evidence type="ECO:0000256" key="1">
    <source>
        <dbReference type="SAM" id="Phobius"/>
    </source>
</evidence>
<dbReference type="AlphaFoldDB" id="A0A2S2P0Y7"/>
<dbReference type="EMBL" id="GGMR01010488">
    <property type="protein sequence ID" value="MBY23107.1"/>
    <property type="molecule type" value="Transcribed_RNA"/>
</dbReference>
<keyword evidence="1" id="KW-0472">Membrane</keyword>
<name>A0A2S2P0Y7_SCHGA</name>
<feature type="transmembrane region" description="Helical" evidence="1">
    <location>
        <begin position="95"/>
        <end position="116"/>
    </location>
</feature>
<proteinExistence type="predicted"/>
<keyword evidence="1" id="KW-0812">Transmembrane</keyword>